<dbReference type="Gene3D" id="1.10.8.50">
    <property type="match status" value="1"/>
</dbReference>
<dbReference type="NCBIfam" id="NF041260">
    <property type="entry name" value="actino_IHF"/>
    <property type="match status" value="1"/>
</dbReference>
<gene>
    <name evidence="8" type="ORF">UFOPK1591_00325</name>
</gene>
<dbReference type="CDD" id="cd00071">
    <property type="entry name" value="GMPK"/>
    <property type="match status" value="1"/>
</dbReference>
<dbReference type="InterPro" id="IPR055201">
    <property type="entry name" value="IHF-like_H2TH"/>
</dbReference>
<accession>A0A6J6CVT0</accession>
<dbReference type="EMBL" id="CAEZTD010000015">
    <property type="protein sequence ID" value="CAB4555194.1"/>
    <property type="molecule type" value="Genomic_DNA"/>
</dbReference>
<dbReference type="PROSITE" id="PS00856">
    <property type="entry name" value="GUANYLATE_KINASE_1"/>
    <property type="match status" value="1"/>
</dbReference>
<dbReference type="AlphaFoldDB" id="A0A6J6CVT0"/>
<feature type="domain" description="Guanylate kinase-like" evidence="7">
    <location>
        <begin position="117"/>
        <end position="296"/>
    </location>
</feature>
<protein>
    <recommendedName>
        <fullName evidence="2">guanylate kinase</fullName>
        <ecNumber evidence="2">2.7.4.8</ecNumber>
    </recommendedName>
</protein>
<evidence type="ECO:0000256" key="4">
    <source>
        <dbReference type="ARBA" id="ARBA00022741"/>
    </source>
</evidence>
<name>A0A6J6CVT0_9ZZZZ</name>
<dbReference type="Gene3D" id="3.30.63.10">
    <property type="entry name" value="Guanylate Kinase phosphate binding domain"/>
    <property type="match status" value="1"/>
</dbReference>
<keyword evidence="3" id="KW-0808">Transferase</keyword>
<keyword evidence="4" id="KW-0547">Nucleotide-binding</keyword>
<reference evidence="8" key="1">
    <citation type="submission" date="2020-05" db="EMBL/GenBank/DDBJ databases">
        <authorList>
            <person name="Chiriac C."/>
            <person name="Salcher M."/>
            <person name="Ghai R."/>
            <person name="Kavagutti S V."/>
        </authorList>
    </citation>
    <scope>NUCLEOTIDE SEQUENCE</scope>
</reference>
<sequence length="300" mass="33002">MNDRSMPDVDRVAASRAAVIARRARAQVKSQLAEGTRTAVDVFTVATIDPESVEARLRVTEFLGSIPGIGAIKTPRILESLAISPRKRIGALGSTQARSLAHFLRERAKSRGEHHTPRVVVLAGPTAVGKGTVVARILSKFPDVHMSISATTREPRPGEVHGVNYFFVSSSEFDHLIAQDELLEWAVVHGTHRYGTPRGPIENALAAGNSVLLEIDIQGARQVKDHMPAARTVFLSPPSWDELARRLEGRGTEELDERLRRLETAREELAARHEFDVRVVNDDVNRAAQQVVDLMGLTEE</sequence>
<proteinExistence type="inferred from homology"/>
<dbReference type="Pfam" id="PF00625">
    <property type="entry name" value="Guanylate_kin"/>
    <property type="match status" value="1"/>
</dbReference>
<dbReference type="PANTHER" id="PTHR23117:SF13">
    <property type="entry name" value="GUANYLATE KINASE"/>
    <property type="match status" value="1"/>
</dbReference>
<dbReference type="Gene3D" id="3.40.50.300">
    <property type="entry name" value="P-loop containing nucleotide triphosphate hydrolases"/>
    <property type="match status" value="1"/>
</dbReference>
<evidence type="ECO:0000256" key="3">
    <source>
        <dbReference type="ARBA" id="ARBA00022679"/>
    </source>
</evidence>
<evidence type="ECO:0000313" key="8">
    <source>
        <dbReference type="EMBL" id="CAB4555194.1"/>
    </source>
</evidence>
<organism evidence="8">
    <name type="scientific">freshwater metagenome</name>
    <dbReference type="NCBI Taxonomy" id="449393"/>
    <lineage>
        <taxon>unclassified sequences</taxon>
        <taxon>metagenomes</taxon>
        <taxon>ecological metagenomes</taxon>
    </lineage>
</organism>
<dbReference type="InterPro" id="IPR017665">
    <property type="entry name" value="Guanylate_kinase"/>
</dbReference>
<dbReference type="GO" id="GO:0004385">
    <property type="term" value="F:GMP kinase activity"/>
    <property type="evidence" value="ECO:0007669"/>
    <property type="project" value="UniProtKB-EC"/>
</dbReference>
<dbReference type="InterPro" id="IPR008144">
    <property type="entry name" value="Guanylate_kin-like_dom"/>
</dbReference>
<dbReference type="SUPFAM" id="SSF52540">
    <property type="entry name" value="P-loop containing nucleoside triphosphate hydrolases"/>
    <property type="match status" value="1"/>
</dbReference>
<dbReference type="PANTHER" id="PTHR23117">
    <property type="entry name" value="GUANYLATE KINASE-RELATED"/>
    <property type="match status" value="1"/>
</dbReference>
<evidence type="ECO:0000256" key="6">
    <source>
        <dbReference type="ARBA" id="ARBA00022840"/>
    </source>
</evidence>
<dbReference type="GO" id="GO:0005829">
    <property type="term" value="C:cytosol"/>
    <property type="evidence" value="ECO:0007669"/>
    <property type="project" value="TreeGrafter"/>
</dbReference>
<dbReference type="InterPro" id="IPR047806">
    <property type="entry name" value="IHF_actinobact"/>
</dbReference>
<keyword evidence="6" id="KW-0067">ATP-binding</keyword>
<evidence type="ECO:0000256" key="2">
    <source>
        <dbReference type="ARBA" id="ARBA00012961"/>
    </source>
</evidence>
<dbReference type="InterPro" id="IPR020590">
    <property type="entry name" value="Guanylate_kinase_CS"/>
</dbReference>
<dbReference type="NCBIfam" id="TIGR03263">
    <property type="entry name" value="guanyl_kin"/>
    <property type="match status" value="1"/>
</dbReference>
<evidence type="ECO:0000259" key="7">
    <source>
        <dbReference type="PROSITE" id="PS50052"/>
    </source>
</evidence>
<dbReference type="Pfam" id="PF22525">
    <property type="entry name" value="H2TH_5"/>
    <property type="match status" value="1"/>
</dbReference>
<comment type="similarity">
    <text evidence="1">Belongs to the guanylate kinase family.</text>
</comment>
<dbReference type="HAMAP" id="MF_00328">
    <property type="entry name" value="Guanylate_kinase"/>
    <property type="match status" value="1"/>
</dbReference>
<keyword evidence="5" id="KW-0418">Kinase</keyword>
<dbReference type="InterPro" id="IPR027417">
    <property type="entry name" value="P-loop_NTPase"/>
</dbReference>
<dbReference type="SMART" id="SM00072">
    <property type="entry name" value="GuKc"/>
    <property type="match status" value="1"/>
</dbReference>
<dbReference type="FunFam" id="3.30.63.10:FF:000002">
    <property type="entry name" value="Guanylate kinase 1"/>
    <property type="match status" value="1"/>
</dbReference>
<dbReference type="EC" id="2.7.4.8" evidence="2"/>
<evidence type="ECO:0000256" key="1">
    <source>
        <dbReference type="ARBA" id="ARBA00005790"/>
    </source>
</evidence>
<dbReference type="GO" id="GO:0005524">
    <property type="term" value="F:ATP binding"/>
    <property type="evidence" value="ECO:0007669"/>
    <property type="project" value="UniProtKB-KW"/>
</dbReference>
<dbReference type="InterPro" id="IPR008145">
    <property type="entry name" value="GK/Ca_channel_bsu"/>
</dbReference>
<dbReference type="PROSITE" id="PS50052">
    <property type="entry name" value="GUANYLATE_KINASE_2"/>
    <property type="match status" value="1"/>
</dbReference>
<evidence type="ECO:0000256" key="5">
    <source>
        <dbReference type="ARBA" id="ARBA00022777"/>
    </source>
</evidence>